<dbReference type="EMBL" id="JACDTQ010002517">
    <property type="protein sequence ID" value="KAF5917687.1"/>
    <property type="molecule type" value="Genomic_DNA"/>
</dbReference>
<proteinExistence type="predicted"/>
<dbReference type="AlphaFoldDB" id="A0A7J7EPR4"/>
<sequence>MFQLKEASDLAYSVICNNFHDWARPGSQCTHQLGVLLEGSAHTTLIESVLVERKQERSSSLLSYQQKKALRDSVVFLGGQKAQGKFSDGVFVYIIQENLWLKLSEMPYQGAALSATSGSTAEQISGL</sequence>
<name>A0A7J7EPR4_DICBM</name>
<gene>
    <name evidence="1" type="ORF">HPG69_013523</name>
</gene>
<evidence type="ECO:0000313" key="1">
    <source>
        <dbReference type="EMBL" id="KAF5917687.1"/>
    </source>
</evidence>
<keyword evidence="2" id="KW-1185">Reference proteome</keyword>
<organism evidence="1 2">
    <name type="scientific">Diceros bicornis minor</name>
    <name type="common">South-central black rhinoceros</name>
    <dbReference type="NCBI Taxonomy" id="77932"/>
    <lineage>
        <taxon>Eukaryota</taxon>
        <taxon>Metazoa</taxon>
        <taxon>Chordata</taxon>
        <taxon>Craniata</taxon>
        <taxon>Vertebrata</taxon>
        <taxon>Euteleostomi</taxon>
        <taxon>Mammalia</taxon>
        <taxon>Eutheria</taxon>
        <taxon>Laurasiatheria</taxon>
        <taxon>Perissodactyla</taxon>
        <taxon>Rhinocerotidae</taxon>
        <taxon>Diceros</taxon>
    </lineage>
</organism>
<dbReference type="Proteomes" id="UP000551758">
    <property type="component" value="Unassembled WGS sequence"/>
</dbReference>
<reference evidence="1 2" key="1">
    <citation type="journal article" date="2020" name="Mol. Biol. Evol.">
        <title>Interspecific Gene Flow and the Evolution of Specialization in Black and White Rhinoceros.</title>
        <authorList>
            <person name="Moodley Y."/>
            <person name="Westbury M.V."/>
            <person name="Russo I.M."/>
            <person name="Gopalakrishnan S."/>
            <person name="Rakotoarivelo A."/>
            <person name="Olsen R.A."/>
            <person name="Prost S."/>
            <person name="Tunstall T."/>
            <person name="Ryder O.A."/>
            <person name="Dalen L."/>
            <person name="Bruford M.W."/>
        </authorList>
    </citation>
    <scope>NUCLEOTIDE SEQUENCE [LARGE SCALE GENOMIC DNA]</scope>
    <source>
        <strain evidence="1">SBR-YM</strain>
        <tissue evidence="1">Skin</tissue>
    </source>
</reference>
<accession>A0A7J7EPR4</accession>
<comment type="caution">
    <text evidence="1">The sequence shown here is derived from an EMBL/GenBank/DDBJ whole genome shotgun (WGS) entry which is preliminary data.</text>
</comment>
<protein>
    <submittedName>
        <fullName evidence="1">Uncharacterized protein</fullName>
    </submittedName>
</protein>
<evidence type="ECO:0000313" key="2">
    <source>
        <dbReference type="Proteomes" id="UP000551758"/>
    </source>
</evidence>